<feature type="binding site" evidence="3">
    <location>
        <position position="56"/>
    </location>
    <ligand>
        <name>ATP</name>
        <dbReference type="ChEBI" id="CHEBI:30616"/>
    </ligand>
</feature>
<feature type="region of interest" description="Disordered" evidence="4">
    <location>
        <begin position="494"/>
        <end position="619"/>
    </location>
</feature>
<feature type="region of interest" description="Disordered" evidence="4">
    <location>
        <begin position="180"/>
        <end position="201"/>
    </location>
</feature>
<proteinExistence type="predicted"/>
<dbReference type="GO" id="GO:0005524">
    <property type="term" value="F:ATP binding"/>
    <property type="evidence" value="ECO:0007669"/>
    <property type="project" value="UniProtKB-UniRule"/>
</dbReference>
<evidence type="ECO:0000313" key="7">
    <source>
        <dbReference type="Proteomes" id="UP000193986"/>
    </source>
</evidence>
<sequence length="619" mass="66492">MGIQGELRDHLLPQPSSFRKKREYTLQEVLGRGGFGKVVRAVWTLPNGEKRQVALKIISKKLVQDPKAVMDEINVLKGLDHPNIVHVWDHFESRDKYYLTFELATGGELFDRIQNRGKFTEKDAADCIRQVVSATAYLHAHKVVHRDLKPENILYRTREPDSQLVIADFGIARHLSVADEDGDGESSGGGGGGQNGQNGELTEQAGSLGYAAPEVLRGVGHGARVDCWSIGVIAYMLLCGYPPFRLDSKQELIRETMKGRIHFHERFWRKVSDTAKDFIKKMLVVDPKQRMSAAEALRHPWLVSGAATDNDLSGNLRANFNPRKKFVSAVRVVQATHRMRSASASASNPPSVSGLSVPIPTNITPLSTTDEEPDLTADEMGSPETFHTADEEHGHTLPPGPSYPIAGPSHSVNRLIQPPLILAHDHAEDSFSPKRQSQLQTHSQPQTQSRTQTQPQSQPQPPSQSQPPSPITTISPASDDEMPFVMSTVTAIKLEPEQLSRGTSTSQPLRKGSGGSGGIPSRKGSGTSISIPSRKGSGSGSISTSGLSTNVGDTVTMTSTSDMTRPSTQRRISPGLLPTLGSVPGLKGMMGRLGLGGGGGGGGGGVPANEKAGVAGVER</sequence>
<dbReference type="FunFam" id="1.10.510.10:FF:000571">
    <property type="entry name" value="Maternal embryonic leucine zipper kinase"/>
    <property type="match status" value="1"/>
</dbReference>
<evidence type="ECO:0000256" key="2">
    <source>
        <dbReference type="ARBA" id="ARBA00022840"/>
    </source>
</evidence>
<dbReference type="GO" id="GO:0004672">
    <property type="term" value="F:protein kinase activity"/>
    <property type="evidence" value="ECO:0007669"/>
    <property type="project" value="InterPro"/>
</dbReference>
<name>A0A1Y2AYI0_9TREE</name>
<keyword evidence="6" id="KW-0418">Kinase</keyword>
<comment type="caution">
    <text evidence="6">The sequence shown here is derived from an EMBL/GenBank/DDBJ whole genome shotgun (WGS) entry which is preliminary data.</text>
</comment>
<feature type="compositionally biased region" description="Low complexity" evidence="4">
    <location>
        <begin position="341"/>
        <end position="353"/>
    </location>
</feature>
<dbReference type="PROSITE" id="PS00107">
    <property type="entry name" value="PROTEIN_KINASE_ATP"/>
    <property type="match status" value="1"/>
</dbReference>
<dbReference type="OrthoDB" id="40902at2759"/>
<evidence type="ECO:0000313" key="6">
    <source>
        <dbReference type="EMBL" id="ORY27639.1"/>
    </source>
</evidence>
<dbReference type="Gene3D" id="1.10.510.10">
    <property type="entry name" value="Transferase(Phosphotransferase) domain 1"/>
    <property type="match status" value="1"/>
</dbReference>
<dbReference type="InParanoid" id="A0A1Y2AYI0"/>
<dbReference type="STRING" id="71784.A0A1Y2AYI0"/>
<dbReference type="InterPro" id="IPR008271">
    <property type="entry name" value="Ser/Thr_kinase_AS"/>
</dbReference>
<dbReference type="Pfam" id="PF00069">
    <property type="entry name" value="Pkinase"/>
    <property type="match status" value="1"/>
</dbReference>
<dbReference type="CDD" id="cd05117">
    <property type="entry name" value="STKc_CAMK"/>
    <property type="match status" value="1"/>
</dbReference>
<feature type="compositionally biased region" description="Polar residues" evidence="4">
    <location>
        <begin position="359"/>
        <end position="368"/>
    </location>
</feature>
<evidence type="ECO:0000259" key="5">
    <source>
        <dbReference type="PROSITE" id="PS50011"/>
    </source>
</evidence>
<accession>A0A1Y2AYI0</accession>
<feature type="compositionally biased region" description="Gly residues" evidence="4">
    <location>
        <begin position="185"/>
        <end position="196"/>
    </location>
</feature>
<feature type="compositionally biased region" description="Low complexity" evidence="4">
    <location>
        <begin position="528"/>
        <end position="564"/>
    </location>
</feature>
<evidence type="ECO:0000256" key="1">
    <source>
        <dbReference type="ARBA" id="ARBA00022741"/>
    </source>
</evidence>
<feature type="compositionally biased region" description="Pro residues" evidence="4">
    <location>
        <begin position="458"/>
        <end position="470"/>
    </location>
</feature>
<dbReference type="Proteomes" id="UP000193986">
    <property type="component" value="Unassembled WGS sequence"/>
</dbReference>
<dbReference type="SUPFAM" id="SSF56112">
    <property type="entry name" value="Protein kinase-like (PK-like)"/>
    <property type="match status" value="1"/>
</dbReference>
<keyword evidence="6" id="KW-0808">Transferase</keyword>
<feature type="domain" description="Protein kinase" evidence="5">
    <location>
        <begin position="24"/>
        <end position="302"/>
    </location>
</feature>
<keyword evidence="1 3" id="KW-0547">Nucleotide-binding</keyword>
<dbReference type="AlphaFoldDB" id="A0A1Y2AYI0"/>
<keyword evidence="2 3" id="KW-0067">ATP-binding</keyword>
<dbReference type="InterPro" id="IPR000719">
    <property type="entry name" value="Prot_kinase_dom"/>
</dbReference>
<dbReference type="InterPro" id="IPR011009">
    <property type="entry name" value="Kinase-like_dom_sf"/>
</dbReference>
<dbReference type="PANTHER" id="PTHR24347">
    <property type="entry name" value="SERINE/THREONINE-PROTEIN KINASE"/>
    <property type="match status" value="1"/>
</dbReference>
<organism evidence="6 7">
    <name type="scientific">Naematelia encephala</name>
    <dbReference type="NCBI Taxonomy" id="71784"/>
    <lineage>
        <taxon>Eukaryota</taxon>
        <taxon>Fungi</taxon>
        <taxon>Dikarya</taxon>
        <taxon>Basidiomycota</taxon>
        <taxon>Agaricomycotina</taxon>
        <taxon>Tremellomycetes</taxon>
        <taxon>Tremellales</taxon>
        <taxon>Naemateliaceae</taxon>
        <taxon>Naematelia</taxon>
    </lineage>
</organism>
<feature type="compositionally biased region" description="Low complexity" evidence="4">
    <location>
        <begin position="440"/>
        <end position="457"/>
    </location>
</feature>
<reference evidence="6 7" key="1">
    <citation type="submission" date="2016-07" db="EMBL/GenBank/DDBJ databases">
        <title>Pervasive Adenine N6-methylation of Active Genes in Fungi.</title>
        <authorList>
            <consortium name="DOE Joint Genome Institute"/>
            <person name="Mondo S.J."/>
            <person name="Dannebaum R.O."/>
            <person name="Kuo R.C."/>
            <person name="Labutti K."/>
            <person name="Haridas S."/>
            <person name="Kuo A."/>
            <person name="Salamov A."/>
            <person name="Ahrendt S.R."/>
            <person name="Lipzen A."/>
            <person name="Sullivan W."/>
            <person name="Andreopoulos W.B."/>
            <person name="Clum A."/>
            <person name="Lindquist E."/>
            <person name="Daum C."/>
            <person name="Ramamoorthy G.K."/>
            <person name="Gryganskyi A."/>
            <person name="Culley D."/>
            <person name="Magnuson J.K."/>
            <person name="James T.Y."/>
            <person name="O'Malley M.A."/>
            <person name="Stajich J.E."/>
            <person name="Spatafora J.W."/>
            <person name="Visel A."/>
            <person name="Grigoriev I.V."/>
        </authorList>
    </citation>
    <scope>NUCLEOTIDE SEQUENCE [LARGE SCALE GENOMIC DNA]</scope>
    <source>
        <strain evidence="6 7">68-887.2</strain>
    </source>
</reference>
<dbReference type="PROSITE" id="PS00108">
    <property type="entry name" value="PROTEIN_KINASE_ST"/>
    <property type="match status" value="1"/>
</dbReference>
<keyword evidence="7" id="KW-1185">Reference proteome</keyword>
<feature type="compositionally biased region" description="Gly residues" evidence="4">
    <location>
        <begin position="591"/>
        <end position="606"/>
    </location>
</feature>
<protein>
    <submittedName>
        <fullName evidence="6">Kinase-like domain-containing protein</fullName>
    </submittedName>
</protein>
<dbReference type="SMART" id="SM00220">
    <property type="entry name" value="S_TKc"/>
    <property type="match status" value="1"/>
</dbReference>
<evidence type="ECO:0000256" key="4">
    <source>
        <dbReference type="SAM" id="MobiDB-lite"/>
    </source>
</evidence>
<feature type="region of interest" description="Disordered" evidence="4">
    <location>
        <begin position="428"/>
        <end position="479"/>
    </location>
</feature>
<dbReference type="PROSITE" id="PS50011">
    <property type="entry name" value="PROTEIN_KINASE_DOM"/>
    <property type="match status" value="1"/>
</dbReference>
<feature type="region of interest" description="Disordered" evidence="4">
    <location>
        <begin position="340"/>
        <end position="412"/>
    </location>
</feature>
<dbReference type="EMBL" id="MCFC01000037">
    <property type="protein sequence ID" value="ORY27639.1"/>
    <property type="molecule type" value="Genomic_DNA"/>
</dbReference>
<evidence type="ECO:0000256" key="3">
    <source>
        <dbReference type="PROSITE-ProRule" id="PRU10141"/>
    </source>
</evidence>
<dbReference type="InterPro" id="IPR017441">
    <property type="entry name" value="Protein_kinase_ATP_BS"/>
</dbReference>
<dbReference type="Gene3D" id="3.30.200.20">
    <property type="entry name" value="Phosphorylase Kinase, domain 1"/>
    <property type="match status" value="1"/>
</dbReference>
<gene>
    <name evidence="6" type="ORF">BCR39DRAFT_537553</name>
</gene>